<dbReference type="Proteomes" id="UP001204144">
    <property type="component" value="Unassembled WGS sequence"/>
</dbReference>
<keyword evidence="2" id="KW-1185">Reference proteome</keyword>
<accession>A0AAE3H7K5</accession>
<protein>
    <submittedName>
        <fullName evidence="1">Uncharacterized protein</fullName>
    </submittedName>
</protein>
<evidence type="ECO:0000313" key="2">
    <source>
        <dbReference type="Proteomes" id="UP001204144"/>
    </source>
</evidence>
<comment type="caution">
    <text evidence="1">The sequence shown here is derived from an EMBL/GenBank/DDBJ whole genome shotgun (WGS) entry which is preliminary data.</text>
</comment>
<reference evidence="1 2" key="1">
    <citation type="submission" date="2018-11" db="EMBL/GenBank/DDBJ databases">
        <title>Novel bacteria species description.</title>
        <authorList>
            <person name="Han J.-H."/>
        </authorList>
    </citation>
    <scope>NUCLEOTIDE SEQUENCE [LARGE SCALE GENOMIC DNA]</scope>
    <source>
        <strain evidence="1 2">KCTC23259</strain>
    </source>
</reference>
<evidence type="ECO:0000313" key="1">
    <source>
        <dbReference type="EMBL" id="MCP9765620.1"/>
    </source>
</evidence>
<name>A0AAE3H7K5_9BACT</name>
<dbReference type="RefSeq" id="WP_255039337.1">
    <property type="nucleotide sequence ID" value="NZ_RJUF01000185.1"/>
</dbReference>
<organism evidence="1 2">
    <name type="scientific">Lacihabitans soyangensis</name>
    <dbReference type="NCBI Taxonomy" id="869394"/>
    <lineage>
        <taxon>Bacteria</taxon>
        <taxon>Pseudomonadati</taxon>
        <taxon>Bacteroidota</taxon>
        <taxon>Cytophagia</taxon>
        <taxon>Cytophagales</taxon>
        <taxon>Leadbetterellaceae</taxon>
        <taxon>Lacihabitans</taxon>
    </lineage>
</organism>
<sequence>MKKAIIFLISIGALKGNAQTKPVHISVVQGLSTQGNQSKNSDYFFSFNLFSGTVNSIKGVEIGSIYNQNNGDMTGFQSSGLVNMTKGNAKGYQTAGIVNFSGSVFGLQEAGISNFAKDVVGIQTAGIVNIAQDVKGVQFSSLYNQARTLKGFQFGIVNVADSVDKGGGIGLINLYKRGGYREVELSAADYQNIGLSFKNGTKTFYTILNVGYNFKPHSLFSTGAGIGGILHLKQIWAIKPEIIWYNYVTDDFNFNSNTHSSHFKFGLMKRVGKVGLTLSPSLYFANIPRNLEGDLTKISSIKPISQNKNGRWGFGIGLGLAFLK</sequence>
<proteinExistence type="predicted"/>
<dbReference type="AlphaFoldDB" id="A0AAE3H7K5"/>
<dbReference type="EMBL" id="RJUF01000185">
    <property type="protein sequence ID" value="MCP9765620.1"/>
    <property type="molecule type" value="Genomic_DNA"/>
</dbReference>
<gene>
    <name evidence="1" type="ORF">EGI31_22010</name>
</gene>